<dbReference type="Proteomes" id="UP001202328">
    <property type="component" value="Unassembled WGS sequence"/>
</dbReference>
<evidence type="ECO:0000313" key="2">
    <source>
        <dbReference type="EMBL" id="KAI3834915.1"/>
    </source>
</evidence>
<dbReference type="InterPro" id="IPR053168">
    <property type="entry name" value="Glutamic_endopeptidase"/>
</dbReference>
<dbReference type="PANTHER" id="PTHR31589">
    <property type="entry name" value="PROTEIN, PUTATIVE (DUF239)-RELATED-RELATED"/>
    <property type="match status" value="1"/>
</dbReference>
<dbReference type="PROSITE" id="PS52045">
    <property type="entry name" value="NEPROSIN_PEP_CD"/>
    <property type="match status" value="1"/>
</dbReference>
<accession>A0AAD4RVD0</accession>
<organism evidence="2 3">
    <name type="scientific">Papaver atlanticum</name>
    <dbReference type="NCBI Taxonomy" id="357466"/>
    <lineage>
        <taxon>Eukaryota</taxon>
        <taxon>Viridiplantae</taxon>
        <taxon>Streptophyta</taxon>
        <taxon>Embryophyta</taxon>
        <taxon>Tracheophyta</taxon>
        <taxon>Spermatophyta</taxon>
        <taxon>Magnoliopsida</taxon>
        <taxon>Ranunculales</taxon>
        <taxon>Papaveraceae</taxon>
        <taxon>Papaveroideae</taxon>
        <taxon>Papaver</taxon>
    </lineage>
</organism>
<dbReference type="PANTHER" id="PTHR31589:SF232">
    <property type="entry name" value="NEPROSIN DOMAIN-CONTAINING PROTEIN"/>
    <property type="match status" value="1"/>
</dbReference>
<proteinExistence type="predicted"/>
<dbReference type="EMBL" id="JAJJMB010017781">
    <property type="protein sequence ID" value="KAI3834915.1"/>
    <property type="molecule type" value="Genomic_DNA"/>
</dbReference>
<keyword evidence="3" id="KW-1185">Reference proteome</keyword>
<evidence type="ECO:0000313" key="3">
    <source>
        <dbReference type="Proteomes" id="UP001202328"/>
    </source>
</evidence>
<evidence type="ECO:0000259" key="1">
    <source>
        <dbReference type="PROSITE" id="PS52045"/>
    </source>
</evidence>
<dbReference type="InterPro" id="IPR004314">
    <property type="entry name" value="Neprosin"/>
</dbReference>
<protein>
    <recommendedName>
        <fullName evidence="1">Neprosin PEP catalytic domain-containing protein</fullName>
    </recommendedName>
</protein>
<feature type="non-terminal residue" evidence="2">
    <location>
        <position position="1"/>
    </location>
</feature>
<dbReference type="Pfam" id="PF03080">
    <property type="entry name" value="Neprosin"/>
    <property type="match status" value="1"/>
</dbReference>
<name>A0AAD4RVD0_9MAGN</name>
<comment type="caution">
    <text evidence="2">The sequence shown here is derived from an EMBL/GenBank/DDBJ whole genome shotgun (WGS) entry which is preliminary data.</text>
</comment>
<feature type="domain" description="Neprosin PEP catalytic" evidence="1">
    <location>
        <begin position="1"/>
        <end position="154"/>
    </location>
</feature>
<sequence>CYNTFCLGFVQVHQTIVLGQPLSNTSVIGGKQFEVAIEISMEQETGKWWLILGDIKVGYWPEQLLPLFALGAKSVFWGGRAKAGLDGVSPPMASGMPTDGYTNLQYKDESNQSLKPERVDTVVDCHQPVNGYNVEYDSGYNIVHFGGAPGGVKC</sequence>
<reference evidence="2" key="1">
    <citation type="submission" date="2022-04" db="EMBL/GenBank/DDBJ databases">
        <title>A functionally conserved STORR gene fusion in Papaver species that diverged 16.8 million years ago.</title>
        <authorList>
            <person name="Catania T."/>
        </authorList>
    </citation>
    <scope>NUCLEOTIDE SEQUENCE</scope>
    <source>
        <strain evidence="2">S-188037</strain>
    </source>
</reference>
<gene>
    <name evidence="2" type="ORF">MKW98_016028</name>
</gene>
<dbReference type="AlphaFoldDB" id="A0AAD4RVD0"/>